<feature type="region of interest" description="Disordered" evidence="1">
    <location>
        <begin position="590"/>
        <end position="635"/>
    </location>
</feature>
<evidence type="ECO:0000259" key="2">
    <source>
        <dbReference type="Pfam" id="PF12090"/>
    </source>
</evidence>
<feature type="compositionally biased region" description="Low complexity" evidence="1">
    <location>
        <begin position="449"/>
        <end position="460"/>
    </location>
</feature>
<dbReference type="EMBL" id="RWGY01000026">
    <property type="protein sequence ID" value="TVU20722.1"/>
    <property type="molecule type" value="Genomic_DNA"/>
</dbReference>
<feature type="region of interest" description="Disordered" evidence="1">
    <location>
        <begin position="436"/>
        <end position="470"/>
    </location>
</feature>
<feature type="compositionally biased region" description="Polar residues" evidence="1">
    <location>
        <begin position="436"/>
        <end position="448"/>
    </location>
</feature>
<sequence>MVVSFKLSGRGRRYHPPPPPAATTNPAAGPHAAASLKGPPPPPCPPWKVSSLASFPLTTAIVDDDRHPNGVLGLIGPPPASAIRNAWFNCSFLFTQAAGSRIDSGNAAPSDVPERNDVDPVEPDLEPSFALNLFPDGYSIGQPGMGLLSYLIGDDPKKRPYSRASKASFSDIEYGCLPPEVLHGIPCKFVNGSTVCEVRDYRFFSNGGDYSGDDFPKVNRVSLRLGTECIVNEMSSIVDSSWTYHDQLVAESIILNALQPRLNLDPTSCLKMLCHSKEIDLGLGKGRQQSKDKSLYMCASAPENCKSDEFNICKSGTVCIESEALESMNSGKLNHSSVNCPSMIHSSNAKSPAESDPNNTLRYSYTVTNNSALSDSKESASSVSSDRLPQGNEQQAQVVALQVDRENGQPKTVTVVSYKRKKSSNHLQERHELKNCSSNKTAMLNSQHSKGTQKSTGTSSRGLDLGSPKGIQFTADQTISDKDMKMKQEKPLSVHHSKNSCVETISEKADSLNVRFKERHGASVVNLHSSAVDDLEESRTPAGTSFNASSREEACKYHEDEAGTEAKHIVSKRRVSGISTISLNQELKLKRKRKQKVQDNVKSSIESNPDDTIRSSKLTNTPAKNDRKQRAPRTAPDHLLQHAEQKAQMATSQVQQQSLTVLPCKRNRSSKLLHEKDESKIHIPPSKTARLIPQNCLGLQKLTVMSNREGLELGSSKEMQVKVKPDKALGIKSMEVPQQLPLPVLPVSHICGSSKSNPCTEKVPKNTKLLHVSFKEGCEASIVDLDNSGVADLKGSVTPSVTEPQCAALNRKVSGTSTVRLNLEINSKLNTQGTIATQIKSPCESRISEPLCVNRISKETRVTGGTNSQLSTSKIKLSNEYPTNTGEPDIEKILSEVILTTQRHGLNRKAARNGGLGAACSLIPSECSQQENAENNTYIREETMSNYATSGVTSSCTVDDSHYTLCLLESQAPDDHQITVGTIYGNEDMHIATLPTCCHAEKFVDQFILLMKRDGYHVCDDKVLTEQSELQKLEDVSQGCCEAGEYAQYLMLSPPVVNSSAIKEKNSIGSSFQDRLLDFQVNLMQQQWVMAQQSPSLASTEACILNPRNSGGLQHTSRPQYMGPSFAYSAFAMDLHQFPFVQPSQQVSVDQYLQSRHDASNVFAMGLYRFPSVQPSQVVSMDQYWQCRNDVPGFSDMYGMGTSSSSYGQWRPVPTQLGSVVYQWDLPACGRQTNNSPLLQDERCIPWSELQPIGSPQMSLKGMESDDDSVTSTPVEHPMPLPFQYLPHGMC</sequence>
<dbReference type="GO" id="GO:0003712">
    <property type="term" value="F:transcription coregulator activity"/>
    <property type="evidence" value="ECO:0007669"/>
    <property type="project" value="InterPro"/>
</dbReference>
<feature type="domain" description="Spt20-like SEP" evidence="2">
    <location>
        <begin position="126"/>
        <end position="268"/>
    </location>
</feature>
<dbReference type="Proteomes" id="UP000324897">
    <property type="component" value="Unassembled WGS sequence"/>
</dbReference>
<dbReference type="InterPro" id="IPR021950">
    <property type="entry name" value="Spt20"/>
</dbReference>
<gene>
    <name evidence="3" type="ORF">EJB05_30317</name>
</gene>
<dbReference type="GO" id="GO:0000124">
    <property type="term" value="C:SAGA complex"/>
    <property type="evidence" value="ECO:0007669"/>
    <property type="project" value="InterPro"/>
</dbReference>
<keyword evidence="4" id="KW-1185">Reference proteome</keyword>
<evidence type="ECO:0000313" key="3">
    <source>
        <dbReference type="EMBL" id="TVU20722.1"/>
    </source>
</evidence>
<accession>A0A5J9UAH1</accession>
<feature type="compositionally biased region" description="Low complexity" evidence="1">
    <location>
        <begin position="22"/>
        <end position="34"/>
    </location>
</feature>
<dbReference type="OrthoDB" id="1932706at2759"/>
<feature type="compositionally biased region" description="Basic and acidic residues" evidence="1">
    <location>
        <begin position="624"/>
        <end position="635"/>
    </location>
</feature>
<feature type="region of interest" description="Disordered" evidence="1">
    <location>
        <begin position="369"/>
        <end position="395"/>
    </location>
</feature>
<evidence type="ECO:0000256" key="1">
    <source>
        <dbReference type="SAM" id="MobiDB-lite"/>
    </source>
</evidence>
<feature type="compositionally biased region" description="Low complexity" evidence="1">
    <location>
        <begin position="371"/>
        <end position="385"/>
    </location>
</feature>
<feature type="compositionally biased region" description="Polar residues" evidence="1">
    <location>
        <begin position="598"/>
        <end position="607"/>
    </location>
</feature>
<feature type="region of interest" description="Disordered" evidence="1">
    <location>
        <begin position="1259"/>
        <end position="1278"/>
    </location>
</feature>
<comment type="caution">
    <text evidence="3">The sequence shown here is derived from an EMBL/GenBank/DDBJ whole genome shotgun (WGS) entry which is preliminary data.</text>
</comment>
<feature type="region of interest" description="Disordered" evidence="1">
    <location>
        <begin position="1"/>
        <end position="47"/>
    </location>
</feature>
<dbReference type="PANTHER" id="PTHR13526:SF20">
    <property type="entry name" value="OS01G0117800 PROTEIN"/>
    <property type="match status" value="1"/>
</dbReference>
<organism evidence="3 4">
    <name type="scientific">Eragrostis curvula</name>
    <name type="common">weeping love grass</name>
    <dbReference type="NCBI Taxonomy" id="38414"/>
    <lineage>
        <taxon>Eukaryota</taxon>
        <taxon>Viridiplantae</taxon>
        <taxon>Streptophyta</taxon>
        <taxon>Embryophyta</taxon>
        <taxon>Tracheophyta</taxon>
        <taxon>Spermatophyta</taxon>
        <taxon>Magnoliopsida</taxon>
        <taxon>Liliopsida</taxon>
        <taxon>Poales</taxon>
        <taxon>Poaceae</taxon>
        <taxon>PACMAD clade</taxon>
        <taxon>Chloridoideae</taxon>
        <taxon>Eragrostideae</taxon>
        <taxon>Eragrostidinae</taxon>
        <taxon>Eragrostis</taxon>
    </lineage>
</organism>
<dbReference type="InterPro" id="IPR046468">
    <property type="entry name" value="Spt20-like_SEP"/>
</dbReference>
<dbReference type="GO" id="GO:0006357">
    <property type="term" value="P:regulation of transcription by RNA polymerase II"/>
    <property type="evidence" value="ECO:0007669"/>
    <property type="project" value="TreeGrafter"/>
</dbReference>
<dbReference type="Pfam" id="PF12090">
    <property type="entry name" value="Spt20_SEP"/>
    <property type="match status" value="1"/>
</dbReference>
<feature type="non-terminal residue" evidence="3">
    <location>
        <position position="1"/>
    </location>
</feature>
<dbReference type="PANTHER" id="PTHR13526">
    <property type="entry name" value="TRANSCRIPTION FACTOR SPT20 HOMOLOG"/>
    <property type="match status" value="1"/>
</dbReference>
<name>A0A5J9UAH1_9POAL</name>
<dbReference type="Gramene" id="TVU20722">
    <property type="protein sequence ID" value="TVU20722"/>
    <property type="gene ID" value="EJB05_30317"/>
</dbReference>
<reference evidence="3 4" key="1">
    <citation type="journal article" date="2019" name="Sci. Rep.">
        <title>A high-quality genome of Eragrostis curvula grass provides insights into Poaceae evolution and supports new strategies to enhance forage quality.</title>
        <authorList>
            <person name="Carballo J."/>
            <person name="Santos B.A.C.M."/>
            <person name="Zappacosta D."/>
            <person name="Garbus I."/>
            <person name="Selva J.P."/>
            <person name="Gallo C.A."/>
            <person name="Diaz A."/>
            <person name="Albertini E."/>
            <person name="Caccamo M."/>
            <person name="Echenique V."/>
        </authorList>
    </citation>
    <scope>NUCLEOTIDE SEQUENCE [LARGE SCALE GENOMIC DNA]</scope>
    <source>
        <strain evidence="4">cv. Victoria</strain>
        <tissue evidence="3">Leaf</tissue>
    </source>
</reference>
<protein>
    <recommendedName>
        <fullName evidence="2">Spt20-like SEP domain-containing protein</fullName>
    </recommendedName>
</protein>
<proteinExistence type="predicted"/>
<evidence type="ECO:0000313" key="4">
    <source>
        <dbReference type="Proteomes" id="UP000324897"/>
    </source>
</evidence>